<accession>A0ABT0UZD1</accession>
<protein>
    <submittedName>
        <fullName evidence="2">Condensation domain-containing protein</fullName>
    </submittedName>
</protein>
<reference evidence="2" key="1">
    <citation type="submission" date="2022-06" db="EMBL/GenBank/DDBJ databases">
        <title>Genome public.</title>
        <authorList>
            <person name="Sun Q."/>
        </authorList>
    </citation>
    <scope>NUCLEOTIDE SEQUENCE</scope>
    <source>
        <strain evidence="2">CWNU-1</strain>
    </source>
</reference>
<evidence type="ECO:0000259" key="1">
    <source>
        <dbReference type="Pfam" id="PF00668"/>
    </source>
</evidence>
<feature type="non-terminal residue" evidence="2">
    <location>
        <position position="194"/>
    </location>
</feature>
<dbReference type="InterPro" id="IPR001242">
    <property type="entry name" value="Condensation_dom"/>
</dbReference>
<dbReference type="InterPro" id="IPR023213">
    <property type="entry name" value="CAT-like_dom_sf"/>
</dbReference>
<evidence type="ECO:0000313" key="2">
    <source>
        <dbReference type="EMBL" id="MCM2393782.1"/>
    </source>
</evidence>
<dbReference type="PANTHER" id="PTHR45527">
    <property type="entry name" value="NONRIBOSOMAL PEPTIDE SYNTHETASE"/>
    <property type="match status" value="1"/>
</dbReference>
<dbReference type="Pfam" id="PF00668">
    <property type="entry name" value="Condensation"/>
    <property type="match status" value="1"/>
</dbReference>
<name>A0ABT0UZD1_9ACTN</name>
<sequence length="194" mass="21028">PGIETMVGLFINTIPIRVRLDAGVSVRDMLVRLQGEQSSLMQHQHLGLSRLQRLAGVDDLFDTVVIFENYPVDLNQATGTAHALRFTKQVGRNANHYPLSLIAVPGSGLVLRLDYRADLFDQAAVAALAARLVRILEAVVADPGMPIGQIDVLDPAERHQLLVGWNGTARVVPEAVLPQLFEEQAATTPDAVAV</sequence>
<dbReference type="EMBL" id="JAMQAW010000089">
    <property type="protein sequence ID" value="MCM2393782.1"/>
    <property type="molecule type" value="Genomic_DNA"/>
</dbReference>
<comment type="caution">
    <text evidence="2">The sequence shown here is derived from an EMBL/GenBank/DDBJ whole genome shotgun (WGS) entry which is preliminary data.</text>
</comment>
<keyword evidence="3" id="KW-1185">Reference proteome</keyword>
<feature type="non-terminal residue" evidence="2">
    <location>
        <position position="1"/>
    </location>
</feature>
<dbReference type="Gene3D" id="3.30.559.10">
    <property type="entry name" value="Chloramphenicol acetyltransferase-like domain"/>
    <property type="match status" value="1"/>
</dbReference>
<evidence type="ECO:0000313" key="3">
    <source>
        <dbReference type="Proteomes" id="UP001431429"/>
    </source>
</evidence>
<dbReference type="Gene3D" id="3.30.559.30">
    <property type="entry name" value="Nonribosomal peptide synthetase, condensation domain"/>
    <property type="match status" value="1"/>
</dbReference>
<dbReference type="SUPFAM" id="SSF52777">
    <property type="entry name" value="CoA-dependent acyltransferases"/>
    <property type="match status" value="1"/>
</dbReference>
<dbReference type="Proteomes" id="UP001431429">
    <property type="component" value="Unassembled WGS sequence"/>
</dbReference>
<proteinExistence type="predicted"/>
<dbReference type="PANTHER" id="PTHR45527:SF1">
    <property type="entry name" value="FATTY ACID SYNTHASE"/>
    <property type="match status" value="1"/>
</dbReference>
<dbReference type="SUPFAM" id="SSF56801">
    <property type="entry name" value="Acetyl-CoA synthetase-like"/>
    <property type="match status" value="1"/>
</dbReference>
<dbReference type="RefSeq" id="WP_250924078.1">
    <property type="nucleotide sequence ID" value="NZ_JAMQAW010000089.1"/>
</dbReference>
<organism evidence="2 3">
    <name type="scientific">Streptomyces albipurpureus</name>
    <dbReference type="NCBI Taxonomy" id="2897419"/>
    <lineage>
        <taxon>Bacteria</taxon>
        <taxon>Bacillati</taxon>
        <taxon>Actinomycetota</taxon>
        <taxon>Actinomycetes</taxon>
        <taxon>Kitasatosporales</taxon>
        <taxon>Streptomycetaceae</taxon>
        <taxon>Streptomyces</taxon>
    </lineage>
</organism>
<gene>
    <name evidence="2" type="ORF">NBG84_36880</name>
</gene>
<feature type="domain" description="Condensation" evidence="1">
    <location>
        <begin position="2"/>
        <end position="162"/>
    </location>
</feature>